<dbReference type="OrthoDB" id="5978043at2759"/>
<dbReference type="Pfam" id="PF17919">
    <property type="entry name" value="RT_RNaseH_2"/>
    <property type="match status" value="1"/>
</dbReference>
<dbReference type="InterPro" id="IPR043502">
    <property type="entry name" value="DNA/RNA_pol_sf"/>
</dbReference>
<organism evidence="3 4">
    <name type="scientific">Cloeon dipterum</name>
    <dbReference type="NCBI Taxonomy" id="197152"/>
    <lineage>
        <taxon>Eukaryota</taxon>
        <taxon>Metazoa</taxon>
        <taxon>Ecdysozoa</taxon>
        <taxon>Arthropoda</taxon>
        <taxon>Hexapoda</taxon>
        <taxon>Insecta</taxon>
        <taxon>Pterygota</taxon>
        <taxon>Palaeoptera</taxon>
        <taxon>Ephemeroptera</taxon>
        <taxon>Pisciforma</taxon>
        <taxon>Baetidae</taxon>
        <taxon>Cloeon</taxon>
    </lineage>
</organism>
<comment type="caution">
    <text evidence="3">The sequence shown here is derived from an EMBL/GenBank/DDBJ whole genome shotgun (WGS) entry which is preliminary data.</text>
</comment>
<dbReference type="GO" id="GO:0003824">
    <property type="term" value="F:catalytic activity"/>
    <property type="evidence" value="ECO:0007669"/>
    <property type="project" value="UniProtKB-KW"/>
</dbReference>
<name>A0A8S1CI68_9INSE</name>
<dbReference type="SUPFAM" id="SSF56672">
    <property type="entry name" value="DNA/RNA polymerases"/>
    <property type="match status" value="1"/>
</dbReference>
<keyword evidence="1" id="KW-0511">Multifunctional enzyme</keyword>
<keyword evidence="4" id="KW-1185">Reference proteome</keyword>
<dbReference type="Proteomes" id="UP000494165">
    <property type="component" value="Unassembled WGS sequence"/>
</dbReference>
<dbReference type="InterPro" id="IPR041577">
    <property type="entry name" value="RT_RNaseH_2"/>
</dbReference>
<evidence type="ECO:0000313" key="3">
    <source>
        <dbReference type="EMBL" id="CAB3367302.1"/>
    </source>
</evidence>
<dbReference type="PANTHER" id="PTHR37984:SF5">
    <property type="entry name" value="PROTEIN NYNRIN-LIKE"/>
    <property type="match status" value="1"/>
</dbReference>
<dbReference type="EMBL" id="CADEPI010000030">
    <property type="protein sequence ID" value="CAB3367302.1"/>
    <property type="molecule type" value="Genomic_DNA"/>
</dbReference>
<reference evidence="3 4" key="1">
    <citation type="submission" date="2020-04" db="EMBL/GenBank/DDBJ databases">
        <authorList>
            <person name="Alioto T."/>
            <person name="Alioto T."/>
            <person name="Gomez Garrido J."/>
        </authorList>
    </citation>
    <scope>NUCLEOTIDE SEQUENCE [LARGE SCALE GENOMIC DNA]</scope>
</reference>
<evidence type="ECO:0000256" key="1">
    <source>
        <dbReference type="ARBA" id="ARBA00023268"/>
    </source>
</evidence>
<dbReference type="PANTHER" id="PTHR37984">
    <property type="entry name" value="PROTEIN CBG26694"/>
    <property type="match status" value="1"/>
</dbReference>
<feature type="domain" description="Reverse transcriptase/retrotransposon-derived protein RNase H-like" evidence="2">
    <location>
        <begin position="90"/>
        <end position="140"/>
    </location>
</feature>
<dbReference type="InterPro" id="IPR050951">
    <property type="entry name" value="Retrovirus_Pol_polyprotein"/>
</dbReference>
<dbReference type="AlphaFoldDB" id="A0A8S1CI68"/>
<evidence type="ECO:0000259" key="2">
    <source>
        <dbReference type="Pfam" id="PF17919"/>
    </source>
</evidence>
<dbReference type="GO" id="GO:0071897">
    <property type="term" value="P:DNA biosynthetic process"/>
    <property type="evidence" value="ECO:0007669"/>
    <property type="project" value="UniProtKB-ARBA"/>
</dbReference>
<evidence type="ECO:0000313" key="4">
    <source>
        <dbReference type="Proteomes" id="UP000494165"/>
    </source>
</evidence>
<gene>
    <name evidence="3" type="ORF">CLODIP_2_CD00301</name>
</gene>
<accession>A0A8S1CI68</accession>
<protein>
    <recommendedName>
        <fullName evidence="2">Reverse transcriptase/retrotransposon-derived protein RNase H-like domain-containing protein</fullName>
    </recommendedName>
</protein>
<sequence length="176" mass="19788">MSRFDLKDAYLQFELDKESSMMIVINTHRGRYRFKRLPPELEFLGFQFTNAGIRPTDEKVKALQQMRYPENREELQTYLGLLRKGVKFEFTEECKRALDEAKLVMSKKPCLAFYDESLPVVVACDGSRKGIGAGLLGQQQNFLGSSMALPSSGQVFVVSRGSAGSLFSGQQQLSGQ</sequence>
<proteinExistence type="predicted"/>